<organism evidence="2 3">
    <name type="scientific">Virgisporangium aliadipatigenens</name>
    <dbReference type="NCBI Taxonomy" id="741659"/>
    <lineage>
        <taxon>Bacteria</taxon>
        <taxon>Bacillati</taxon>
        <taxon>Actinomycetota</taxon>
        <taxon>Actinomycetes</taxon>
        <taxon>Micromonosporales</taxon>
        <taxon>Micromonosporaceae</taxon>
        <taxon>Virgisporangium</taxon>
    </lineage>
</organism>
<dbReference type="AlphaFoldDB" id="A0A8J3YMI5"/>
<name>A0A8J3YMI5_9ACTN</name>
<reference evidence="2" key="1">
    <citation type="submission" date="2021-01" db="EMBL/GenBank/DDBJ databases">
        <title>Whole genome shotgun sequence of Virgisporangium aliadipatigenens NBRC 105644.</title>
        <authorList>
            <person name="Komaki H."/>
            <person name="Tamura T."/>
        </authorList>
    </citation>
    <scope>NUCLEOTIDE SEQUENCE</scope>
    <source>
        <strain evidence="2">NBRC 105644</strain>
    </source>
</reference>
<feature type="transmembrane region" description="Helical" evidence="1">
    <location>
        <begin position="294"/>
        <end position="315"/>
    </location>
</feature>
<feature type="transmembrane region" description="Helical" evidence="1">
    <location>
        <begin position="35"/>
        <end position="56"/>
    </location>
</feature>
<feature type="transmembrane region" description="Helical" evidence="1">
    <location>
        <begin position="265"/>
        <end position="282"/>
    </location>
</feature>
<comment type="caution">
    <text evidence="2">The sequence shown here is derived from an EMBL/GenBank/DDBJ whole genome shotgun (WGS) entry which is preliminary data.</text>
</comment>
<protein>
    <submittedName>
        <fullName evidence="2">Uncharacterized protein</fullName>
    </submittedName>
</protein>
<gene>
    <name evidence="2" type="ORF">Val02_35410</name>
</gene>
<feature type="transmembrane region" description="Helical" evidence="1">
    <location>
        <begin position="146"/>
        <end position="164"/>
    </location>
</feature>
<evidence type="ECO:0000256" key="1">
    <source>
        <dbReference type="SAM" id="Phobius"/>
    </source>
</evidence>
<feature type="transmembrane region" description="Helical" evidence="1">
    <location>
        <begin position="322"/>
        <end position="344"/>
    </location>
</feature>
<feature type="transmembrane region" description="Helical" evidence="1">
    <location>
        <begin position="231"/>
        <end position="253"/>
    </location>
</feature>
<sequence>MSVAAVIRSADGEARRDRRGRWSEAVFPAGPAVRVTWRGAVVAVVLVAAGTVLSLLRTQGHGAFDSIWAEDGNHFLNDALNSTTDRTLLKGLNGYFVLLPRMIAELPTVLPIGWAPAVMSTLAALVTCLFALFVYVASGAHLERPWLRFVVALPLVLGNVAGILTPNNIATLQFAAMYTTFWALMYVPTGRWTRLAAGGIVVLTGMTTILILAFVPLALARAWLRRDRWSYLLAGAVLLTTLVQGLSLVSGVNSREGLSTTRIDPLWAFLEWLLWGVPAAVLGESWMRSPRDPALHAVRMVIVYAVIAAAIVLAARRFTRPAWGLALFATVNSAAVLCLAMMGMGYPTDSYLVPDHLLQDTERYLMASAPMIIVALVALLRPREGASVRGWLPVALYTALVVATCAAHYRVVQPRNYVESWSVTVERARAECAARPDARSVEARYGGRIWYPWLMLPCEKVR</sequence>
<evidence type="ECO:0000313" key="3">
    <source>
        <dbReference type="Proteomes" id="UP000619260"/>
    </source>
</evidence>
<accession>A0A8J3YMI5</accession>
<keyword evidence="1" id="KW-1133">Transmembrane helix</keyword>
<keyword evidence="1" id="KW-0812">Transmembrane</keyword>
<feature type="transmembrane region" description="Helical" evidence="1">
    <location>
        <begin position="392"/>
        <end position="411"/>
    </location>
</feature>
<feature type="transmembrane region" description="Helical" evidence="1">
    <location>
        <begin position="364"/>
        <end position="380"/>
    </location>
</feature>
<proteinExistence type="predicted"/>
<feature type="transmembrane region" description="Helical" evidence="1">
    <location>
        <begin position="170"/>
        <end position="188"/>
    </location>
</feature>
<keyword evidence="3" id="KW-1185">Reference proteome</keyword>
<feature type="transmembrane region" description="Helical" evidence="1">
    <location>
        <begin position="195"/>
        <end position="219"/>
    </location>
</feature>
<dbReference type="Proteomes" id="UP000619260">
    <property type="component" value="Unassembled WGS sequence"/>
</dbReference>
<dbReference type="RefSeq" id="WP_203900181.1">
    <property type="nucleotide sequence ID" value="NZ_BOPF01000012.1"/>
</dbReference>
<evidence type="ECO:0000313" key="2">
    <source>
        <dbReference type="EMBL" id="GIJ46655.1"/>
    </source>
</evidence>
<feature type="transmembrane region" description="Helical" evidence="1">
    <location>
        <begin position="112"/>
        <end position="134"/>
    </location>
</feature>
<keyword evidence="1" id="KW-0472">Membrane</keyword>
<dbReference type="EMBL" id="BOPF01000012">
    <property type="protein sequence ID" value="GIJ46655.1"/>
    <property type="molecule type" value="Genomic_DNA"/>
</dbReference>